<reference evidence="1" key="1">
    <citation type="submission" date="2018-02" db="EMBL/GenBank/DDBJ databases">
        <title>Rhizophora mucronata_Transcriptome.</title>
        <authorList>
            <person name="Meera S.P."/>
            <person name="Sreeshan A."/>
            <person name="Augustine A."/>
        </authorList>
    </citation>
    <scope>NUCLEOTIDE SEQUENCE</scope>
    <source>
        <tissue evidence="1">Leaf</tissue>
    </source>
</reference>
<evidence type="ECO:0000313" key="1">
    <source>
        <dbReference type="EMBL" id="MBX62365.1"/>
    </source>
</evidence>
<name>A0A2P2Q5V0_RHIMU</name>
<dbReference type="EMBL" id="GGEC01081881">
    <property type="protein sequence ID" value="MBX62365.1"/>
    <property type="molecule type" value="Transcribed_RNA"/>
</dbReference>
<protein>
    <submittedName>
        <fullName evidence="1">Uncharacterized protein</fullName>
    </submittedName>
</protein>
<proteinExistence type="predicted"/>
<dbReference type="AlphaFoldDB" id="A0A2P2Q5V0"/>
<sequence>MGCIYILAIHCTTAKNLTR</sequence>
<organism evidence="1">
    <name type="scientific">Rhizophora mucronata</name>
    <name type="common">Asiatic mangrove</name>
    <dbReference type="NCBI Taxonomy" id="61149"/>
    <lineage>
        <taxon>Eukaryota</taxon>
        <taxon>Viridiplantae</taxon>
        <taxon>Streptophyta</taxon>
        <taxon>Embryophyta</taxon>
        <taxon>Tracheophyta</taxon>
        <taxon>Spermatophyta</taxon>
        <taxon>Magnoliopsida</taxon>
        <taxon>eudicotyledons</taxon>
        <taxon>Gunneridae</taxon>
        <taxon>Pentapetalae</taxon>
        <taxon>rosids</taxon>
        <taxon>fabids</taxon>
        <taxon>Malpighiales</taxon>
        <taxon>Rhizophoraceae</taxon>
        <taxon>Rhizophora</taxon>
    </lineage>
</organism>
<accession>A0A2P2Q5V0</accession>